<comment type="caution">
    <text evidence="2">The sequence shown here is derived from an EMBL/GenBank/DDBJ whole genome shotgun (WGS) entry which is preliminary data.</text>
</comment>
<reference evidence="2" key="1">
    <citation type="journal article" date="2021" name="PeerJ">
        <title>Extensive microbial diversity within the chicken gut microbiome revealed by metagenomics and culture.</title>
        <authorList>
            <person name="Gilroy R."/>
            <person name="Ravi A."/>
            <person name="Getino M."/>
            <person name="Pursley I."/>
            <person name="Horton D.L."/>
            <person name="Alikhan N.F."/>
            <person name="Baker D."/>
            <person name="Gharbi K."/>
            <person name="Hall N."/>
            <person name="Watson M."/>
            <person name="Adriaenssens E.M."/>
            <person name="Foster-Nyarko E."/>
            <person name="Jarju S."/>
            <person name="Secka A."/>
            <person name="Antonio M."/>
            <person name="Oren A."/>
            <person name="Chaudhuri R.R."/>
            <person name="La Ragione R."/>
            <person name="Hildebrand F."/>
            <person name="Pallen M.J."/>
        </authorList>
    </citation>
    <scope>NUCLEOTIDE SEQUENCE</scope>
    <source>
        <strain evidence="2">5032</strain>
    </source>
</reference>
<sequence length="284" mass="31981">MSRAFCLLHANCQGEALRLLLEASPAFARRFRVLHVLNYTREQLPDALLDGCALYLHQELDAKWGELSSAEIRRRLPPACQVLRLPNLFFRGYWPTWTHLPGVDFADSLLETLLQRGLSPLEASFFYERARPAVFGSPAGIAEASLRREEEKERDAPIRCAPLLREHWRTEQLFLTVNHPGRRLTLFVADSVLRLLGLGGLPESAARAFALPQEDFWLPLPPALGQPEADGGLGLPFASRTRRYRIFARQMTAGDYARCYLSCRAAGEGHLLSFLSHLPPDRPA</sequence>
<dbReference type="InterPro" id="IPR041307">
    <property type="entry name" value="WcbI"/>
</dbReference>
<evidence type="ECO:0000313" key="3">
    <source>
        <dbReference type="Proteomes" id="UP000823821"/>
    </source>
</evidence>
<name>A0A9D2HMR2_9BACT</name>
<dbReference type="Gene3D" id="3.40.50.12080">
    <property type="match status" value="2"/>
</dbReference>
<dbReference type="Pfam" id="PF18588">
    <property type="entry name" value="WcbI"/>
    <property type="match status" value="1"/>
</dbReference>
<gene>
    <name evidence="2" type="ORF">H9784_09710</name>
</gene>
<reference evidence="2" key="2">
    <citation type="submission" date="2021-04" db="EMBL/GenBank/DDBJ databases">
        <authorList>
            <person name="Gilroy R."/>
        </authorList>
    </citation>
    <scope>NUCLEOTIDE SEQUENCE</scope>
    <source>
        <strain evidence="2">5032</strain>
    </source>
</reference>
<accession>A0A9D2HMR2</accession>
<feature type="domain" description="Polysaccharide biosynthesis enzyme WcbI" evidence="1">
    <location>
        <begin position="5"/>
        <end position="199"/>
    </location>
</feature>
<dbReference type="EMBL" id="DWZD01000051">
    <property type="protein sequence ID" value="HJA79821.1"/>
    <property type="molecule type" value="Genomic_DNA"/>
</dbReference>
<dbReference type="Proteomes" id="UP000823821">
    <property type="component" value="Unassembled WGS sequence"/>
</dbReference>
<proteinExistence type="predicted"/>
<protein>
    <recommendedName>
        <fullName evidence="1">Polysaccharide biosynthesis enzyme WcbI domain-containing protein</fullName>
    </recommendedName>
</protein>
<evidence type="ECO:0000259" key="1">
    <source>
        <dbReference type="Pfam" id="PF18588"/>
    </source>
</evidence>
<organism evidence="2 3">
    <name type="scientific">Candidatus Desulfovibrio intestinavium</name>
    <dbReference type="NCBI Taxonomy" id="2838534"/>
    <lineage>
        <taxon>Bacteria</taxon>
        <taxon>Pseudomonadati</taxon>
        <taxon>Thermodesulfobacteriota</taxon>
        <taxon>Desulfovibrionia</taxon>
        <taxon>Desulfovibrionales</taxon>
        <taxon>Desulfovibrionaceae</taxon>
        <taxon>Desulfovibrio</taxon>
    </lineage>
</organism>
<dbReference type="AlphaFoldDB" id="A0A9D2HMR2"/>
<evidence type="ECO:0000313" key="2">
    <source>
        <dbReference type="EMBL" id="HJA79821.1"/>
    </source>
</evidence>